<dbReference type="HOGENOM" id="CLU_175383_0_0_3"/>
<dbReference type="STRING" id="118168.MC7420_7746"/>
<dbReference type="RefSeq" id="WP_006098444.1">
    <property type="nucleotide sequence ID" value="NZ_DS989842.1"/>
</dbReference>
<evidence type="ECO:0000313" key="2">
    <source>
        <dbReference type="Proteomes" id="UP000003835"/>
    </source>
</evidence>
<reference evidence="1 2" key="1">
    <citation type="submission" date="2008-07" db="EMBL/GenBank/DDBJ databases">
        <authorList>
            <person name="Tandeau de Marsac N."/>
            <person name="Ferriera S."/>
            <person name="Johnson J."/>
            <person name="Kravitz S."/>
            <person name="Beeson K."/>
            <person name="Sutton G."/>
            <person name="Rogers Y.-H."/>
            <person name="Friedman R."/>
            <person name="Frazier M."/>
            <person name="Venter J.C."/>
        </authorList>
    </citation>
    <scope>NUCLEOTIDE SEQUENCE [LARGE SCALE GENOMIC DNA]</scope>
    <source>
        <strain evidence="1 2">PCC 7420</strain>
    </source>
</reference>
<gene>
    <name evidence="1" type="ORF">MC7420_7746</name>
</gene>
<accession>B4VIM0</accession>
<dbReference type="eggNOG" id="ENOG5032XEI">
    <property type="taxonomic scope" value="Bacteria"/>
</dbReference>
<protein>
    <submittedName>
        <fullName evidence="1">Uncharacterized protein</fullName>
    </submittedName>
</protein>
<sequence length="107" mass="12069">MSDILIMIRNEAGVAMTSVEGEAIIALVKKDELIYDEQPVNLRFADAHFYNLPLGTYLAVAKHPALNPPEAEQEVTLTVREILVVRYIYLEPERQLLTIQVTSESLD</sequence>
<evidence type="ECO:0000313" key="1">
    <source>
        <dbReference type="EMBL" id="EDX78008.1"/>
    </source>
</evidence>
<dbReference type="AlphaFoldDB" id="B4VIM0"/>
<dbReference type="OrthoDB" id="459424at2"/>
<proteinExistence type="predicted"/>
<dbReference type="EMBL" id="DS989842">
    <property type="protein sequence ID" value="EDX78008.1"/>
    <property type="molecule type" value="Genomic_DNA"/>
</dbReference>
<dbReference type="Proteomes" id="UP000003835">
    <property type="component" value="Unassembled WGS sequence"/>
</dbReference>
<organism evidence="1 2">
    <name type="scientific">Coleofasciculus chthonoplastes PCC 7420</name>
    <dbReference type="NCBI Taxonomy" id="118168"/>
    <lineage>
        <taxon>Bacteria</taxon>
        <taxon>Bacillati</taxon>
        <taxon>Cyanobacteriota</taxon>
        <taxon>Cyanophyceae</taxon>
        <taxon>Coleofasciculales</taxon>
        <taxon>Coleofasciculaceae</taxon>
        <taxon>Coleofasciculus</taxon>
    </lineage>
</organism>
<name>B4VIM0_9CYAN</name>
<keyword evidence="2" id="KW-1185">Reference proteome</keyword>